<protein>
    <recommendedName>
        <fullName evidence="3">Dual specificity phosphatase catalytic domain-containing protein</fullName>
    </recommendedName>
</protein>
<feature type="domain" description="Dual specificity phosphatase catalytic" evidence="3">
    <location>
        <begin position="19"/>
        <end position="131"/>
    </location>
</feature>
<dbReference type="EMBL" id="MN739708">
    <property type="protein sequence ID" value="QHT22281.1"/>
    <property type="molecule type" value="Genomic_DNA"/>
</dbReference>
<evidence type="ECO:0000256" key="1">
    <source>
        <dbReference type="ARBA" id="ARBA00022801"/>
    </source>
</evidence>
<proteinExistence type="predicted"/>
<dbReference type="Pfam" id="PF00782">
    <property type="entry name" value="DSPc"/>
    <property type="match status" value="1"/>
</dbReference>
<dbReference type="CDD" id="cd14498">
    <property type="entry name" value="DSP"/>
    <property type="match status" value="1"/>
</dbReference>
<keyword evidence="1" id="KW-0378">Hydrolase</keyword>
<dbReference type="GO" id="GO:0008330">
    <property type="term" value="F:protein tyrosine/threonine phosphatase activity"/>
    <property type="evidence" value="ECO:0007669"/>
    <property type="project" value="TreeGrafter"/>
</dbReference>
<dbReference type="PROSITE" id="PS00383">
    <property type="entry name" value="TYR_PHOSPHATASE_1"/>
    <property type="match status" value="1"/>
</dbReference>
<dbReference type="Gene3D" id="3.90.190.10">
    <property type="entry name" value="Protein tyrosine phosphatase superfamily"/>
    <property type="match status" value="1"/>
</dbReference>
<dbReference type="GO" id="GO:0017017">
    <property type="term" value="F:MAP kinase tyrosine/serine/threonine phosphatase activity"/>
    <property type="evidence" value="ECO:0007669"/>
    <property type="project" value="TreeGrafter"/>
</dbReference>
<accession>A0A6C0E0Y8</accession>
<evidence type="ECO:0000313" key="4">
    <source>
        <dbReference type="EMBL" id="QHT22281.1"/>
    </source>
</evidence>
<dbReference type="PANTHER" id="PTHR10159:SF519">
    <property type="entry name" value="DUAL SPECIFICITY PROTEIN PHOSPHATASE MPK3"/>
    <property type="match status" value="1"/>
</dbReference>
<dbReference type="InterPro" id="IPR029021">
    <property type="entry name" value="Prot-tyrosine_phosphatase-like"/>
</dbReference>
<name>A0A6C0E0Y8_9ZZZZ</name>
<dbReference type="InterPro" id="IPR016130">
    <property type="entry name" value="Tyr_Pase_AS"/>
</dbReference>
<dbReference type="SUPFAM" id="SSF52799">
    <property type="entry name" value="(Phosphotyrosine protein) phosphatases II"/>
    <property type="match status" value="1"/>
</dbReference>
<keyword evidence="2" id="KW-0904">Protein phosphatase</keyword>
<dbReference type="AlphaFoldDB" id="A0A6C0E0Y8"/>
<reference evidence="4" key="1">
    <citation type="journal article" date="2020" name="Nature">
        <title>Giant virus diversity and host interactions through global metagenomics.</title>
        <authorList>
            <person name="Schulz F."/>
            <person name="Roux S."/>
            <person name="Paez-Espino D."/>
            <person name="Jungbluth S."/>
            <person name="Walsh D.A."/>
            <person name="Denef V.J."/>
            <person name="McMahon K.D."/>
            <person name="Konstantinidis K.T."/>
            <person name="Eloe-Fadrosh E.A."/>
            <person name="Kyrpides N.C."/>
            <person name="Woyke T."/>
        </authorList>
    </citation>
    <scope>NUCLEOTIDE SEQUENCE</scope>
    <source>
        <strain evidence="4">GVMAG-M-3300023179-107</strain>
    </source>
</reference>
<evidence type="ECO:0000256" key="2">
    <source>
        <dbReference type="ARBA" id="ARBA00022912"/>
    </source>
</evidence>
<dbReference type="InterPro" id="IPR000340">
    <property type="entry name" value="Dual-sp_phosphatase_cat-dom"/>
</dbReference>
<dbReference type="GO" id="GO:0033550">
    <property type="term" value="F:MAP kinase tyrosine phosphatase activity"/>
    <property type="evidence" value="ECO:0007669"/>
    <property type="project" value="TreeGrafter"/>
</dbReference>
<dbReference type="GO" id="GO:0005737">
    <property type="term" value="C:cytoplasm"/>
    <property type="evidence" value="ECO:0007669"/>
    <property type="project" value="TreeGrafter"/>
</dbReference>
<evidence type="ECO:0000259" key="3">
    <source>
        <dbReference type="Pfam" id="PF00782"/>
    </source>
</evidence>
<dbReference type="PANTHER" id="PTHR10159">
    <property type="entry name" value="DUAL SPECIFICITY PROTEIN PHOSPHATASE"/>
    <property type="match status" value="1"/>
</dbReference>
<sequence length="189" mass="22164">MYNAFQNTFVHANEIIPGVFLGSYRAAHNTKFLVDNNIEVVVNCTTNIPFVRDIHITDYISPLHKSHINKIFNVRVPVDDSLLEKDILLMEDYLHFILPFLVQRYLVQKKNILIHCREGKQRSSIIVASFLKVLNDQNKLIDLDLSDSNASEQFKKIYCHLLRKRPQVFTYGLRVNFKKSYERHFNVVV</sequence>
<organism evidence="4">
    <name type="scientific">viral metagenome</name>
    <dbReference type="NCBI Taxonomy" id="1070528"/>
    <lineage>
        <taxon>unclassified sequences</taxon>
        <taxon>metagenomes</taxon>
        <taxon>organismal metagenomes</taxon>
    </lineage>
</organism>
<dbReference type="GO" id="GO:0043409">
    <property type="term" value="P:negative regulation of MAPK cascade"/>
    <property type="evidence" value="ECO:0007669"/>
    <property type="project" value="TreeGrafter"/>
</dbReference>